<keyword evidence="4" id="KW-1185">Reference proteome</keyword>
<keyword evidence="2" id="KW-0812">Transmembrane</keyword>
<name>A0A7J7ICS2_9RHOD</name>
<protein>
    <submittedName>
        <fullName evidence="3">Uncharacterized protein</fullName>
    </submittedName>
</protein>
<dbReference type="Proteomes" id="UP000530660">
    <property type="component" value="Unassembled WGS sequence"/>
</dbReference>
<comment type="caution">
    <text evidence="3">The sequence shown here is derived from an EMBL/GenBank/DDBJ whole genome shotgun (WGS) entry which is preliminary data.</text>
</comment>
<evidence type="ECO:0000313" key="4">
    <source>
        <dbReference type="Proteomes" id="UP000530660"/>
    </source>
</evidence>
<feature type="region of interest" description="Disordered" evidence="1">
    <location>
        <begin position="45"/>
        <end position="100"/>
    </location>
</feature>
<keyword evidence="2" id="KW-1133">Transmembrane helix</keyword>
<evidence type="ECO:0000256" key="1">
    <source>
        <dbReference type="SAM" id="MobiDB-lite"/>
    </source>
</evidence>
<dbReference type="OrthoDB" id="46519at2759"/>
<sequence length="155" mass="16881">MFAFTISSGVSSPSRALSKVNLGAAPKARFTYLRVSRVQRSQRQCRMQQQPQGREVEPFESSTEAFGSEAGQAYGENGLPDAFQVDMPAPTRSRRTGATIDADGKGNVWAIEPRVYTETSGESTTKRYLALAVAGFIGLAILVLRYLPLTNADQM</sequence>
<dbReference type="EMBL" id="VWRR01000017">
    <property type="protein sequence ID" value="KAF6000906.1"/>
    <property type="molecule type" value="Genomic_DNA"/>
</dbReference>
<gene>
    <name evidence="3" type="ORF">F1559_002541</name>
</gene>
<proteinExistence type="predicted"/>
<evidence type="ECO:0000313" key="3">
    <source>
        <dbReference type="EMBL" id="KAF6000906.1"/>
    </source>
</evidence>
<feature type="transmembrane region" description="Helical" evidence="2">
    <location>
        <begin position="128"/>
        <end position="147"/>
    </location>
</feature>
<accession>A0A7J7ICS2</accession>
<organism evidence="3 4">
    <name type="scientific">Cyanidiococcus yangmingshanensis</name>
    <dbReference type="NCBI Taxonomy" id="2690220"/>
    <lineage>
        <taxon>Eukaryota</taxon>
        <taxon>Rhodophyta</taxon>
        <taxon>Bangiophyceae</taxon>
        <taxon>Cyanidiales</taxon>
        <taxon>Cyanidiaceae</taxon>
        <taxon>Cyanidiococcus</taxon>
    </lineage>
</organism>
<dbReference type="AlphaFoldDB" id="A0A7J7ICS2"/>
<evidence type="ECO:0000256" key="2">
    <source>
        <dbReference type="SAM" id="Phobius"/>
    </source>
</evidence>
<keyword evidence="2" id="KW-0472">Membrane</keyword>
<reference evidence="3 4" key="1">
    <citation type="journal article" date="2020" name="J. Phycol.">
        <title>Comparative genome analysis reveals Cyanidiococcus gen. nov., a new extremophilic red algal genus sister to Cyanidioschyzon (Cyanidioschyzonaceae, Rhodophyta).</title>
        <authorList>
            <person name="Liu S.-L."/>
            <person name="Chiang Y.-R."/>
            <person name="Yoon H.S."/>
            <person name="Fu H.-Y."/>
        </authorList>
    </citation>
    <scope>NUCLEOTIDE SEQUENCE [LARGE SCALE GENOMIC DNA]</scope>
    <source>
        <strain evidence="3 4">THAL066</strain>
    </source>
</reference>